<evidence type="ECO:0000256" key="11">
    <source>
        <dbReference type="SAM" id="Phobius"/>
    </source>
</evidence>
<keyword evidence="4 11" id="KW-0812">Transmembrane</keyword>
<comment type="subcellular location">
    <subcellularLocation>
        <location evidence="1">Membrane</location>
        <topology evidence="1">Multi-pass membrane protein</topology>
    </subcellularLocation>
</comment>
<keyword evidence="7" id="KW-0520">NAD</keyword>
<evidence type="ECO:0000256" key="3">
    <source>
        <dbReference type="ARBA" id="ARBA00016612"/>
    </source>
</evidence>
<feature type="transmembrane region" description="Helical" evidence="11">
    <location>
        <begin position="21"/>
        <end position="39"/>
    </location>
</feature>
<dbReference type="EMBL" id="MW619719">
    <property type="protein sequence ID" value="UPI55308.1"/>
    <property type="molecule type" value="Genomic_DNA"/>
</dbReference>
<accession>A0A8T9VWS2</accession>
<organism evidence="12">
    <name type="scientific">Neuroctenus sp</name>
    <dbReference type="NCBI Taxonomy" id="2931907"/>
    <lineage>
        <taxon>Eukaryota</taxon>
        <taxon>Metazoa</taxon>
        <taxon>Ecdysozoa</taxon>
        <taxon>Arthropoda</taxon>
        <taxon>Hexapoda</taxon>
        <taxon>Insecta</taxon>
        <taxon>Pterygota</taxon>
        <taxon>Neoptera</taxon>
        <taxon>Paraneoptera</taxon>
        <taxon>Hemiptera</taxon>
        <taxon>Heteroptera</taxon>
        <taxon>Panheteroptera</taxon>
        <taxon>Pentatomomorpha</taxon>
        <taxon>Aradoidea</taxon>
        <taxon>Aradidae</taxon>
        <taxon>Mezirinae</taxon>
        <taxon>Neuroctenus</taxon>
    </lineage>
</organism>
<geneLocation type="mitochondrion" evidence="12"/>
<feature type="transmembrane region" description="Helical" evidence="11">
    <location>
        <begin position="51"/>
        <end position="75"/>
    </location>
</feature>
<comment type="similarity">
    <text evidence="2">Belongs to the complex I subunit 4L family.</text>
</comment>
<keyword evidence="8 11" id="KW-0472">Membrane</keyword>
<dbReference type="GO" id="GO:0016020">
    <property type="term" value="C:membrane"/>
    <property type="evidence" value="ECO:0007669"/>
    <property type="project" value="UniProtKB-SubCell"/>
</dbReference>
<dbReference type="Gene3D" id="1.10.287.3510">
    <property type="match status" value="1"/>
</dbReference>
<evidence type="ECO:0000313" key="12">
    <source>
        <dbReference type="EMBL" id="UPI55308.1"/>
    </source>
</evidence>
<evidence type="ECO:0000256" key="9">
    <source>
        <dbReference type="ARBA" id="ARBA00031586"/>
    </source>
</evidence>
<sequence>MVNIIMMFGAMVAFVSNKRHVLLALLSLEYAVLLHMYGFSCLGSLDASLSYLLLIYMTFAVGESVLGLSVLTFMIRSHGNDYVSSIFPLW</sequence>
<evidence type="ECO:0000256" key="8">
    <source>
        <dbReference type="ARBA" id="ARBA00023136"/>
    </source>
</evidence>
<evidence type="ECO:0000256" key="2">
    <source>
        <dbReference type="ARBA" id="ARBA00010519"/>
    </source>
</evidence>
<evidence type="ECO:0000256" key="10">
    <source>
        <dbReference type="ARBA" id="ARBA00049551"/>
    </source>
</evidence>
<dbReference type="Pfam" id="PF00420">
    <property type="entry name" value="Oxidored_q2"/>
    <property type="match status" value="1"/>
</dbReference>
<name>A0A8T9VWS2_9HEMI</name>
<dbReference type="GO" id="GO:0008137">
    <property type="term" value="F:NADH dehydrogenase (ubiquinone) activity"/>
    <property type="evidence" value="ECO:0007669"/>
    <property type="project" value="UniProtKB-EC"/>
</dbReference>
<reference evidence="12" key="1">
    <citation type="journal article" date="2022" name="Cladistics">
        <title>Diversification of the phytophagous lineages of true bugs (Insecta: Hemiptera: Heteroptera) shortly after that of the flowering plants.</title>
        <authorList>
            <person name="Ye F."/>
            <person name="Kment P."/>
            <person name="Redei D."/>
            <person name="Luo J.Y."/>
            <person name="Wang Y.H."/>
            <person name="Kuechler S.M."/>
            <person name="Zhang W.W."/>
            <person name="Chen P.P."/>
            <person name="Wu H.Y."/>
            <person name="Wu Y.Z."/>
            <person name="Sun X.Y."/>
            <person name="Ding L."/>
            <person name="Wang Y.R."/>
            <person name="Xie Q."/>
        </authorList>
    </citation>
    <scope>NUCLEOTIDE SEQUENCE</scope>
</reference>
<comment type="catalytic activity">
    <reaction evidence="10">
        <text>a ubiquinone + NADH + 5 H(+)(in) = a ubiquinol + NAD(+) + 4 H(+)(out)</text>
        <dbReference type="Rhea" id="RHEA:29091"/>
        <dbReference type="Rhea" id="RHEA-COMP:9565"/>
        <dbReference type="Rhea" id="RHEA-COMP:9566"/>
        <dbReference type="ChEBI" id="CHEBI:15378"/>
        <dbReference type="ChEBI" id="CHEBI:16389"/>
        <dbReference type="ChEBI" id="CHEBI:17976"/>
        <dbReference type="ChEBI" id="CHEBI:57540"/>
        <dbReference type="ChEBI" id="CHEBI:57945"/>
        <dbReference type="EC" id="7.1.1.2"/>
    </reaction>
</comment>
<evidence type="ECO:0000256" key="1">
    <source>
        <dbReference type="ARBA" id="ARBA00004141"/>
    </source>
</evidence>
<evidence type="ECO:0000256" key="5">
    <source>
        <dbReference type="ARBA" id="ARBA00022967"/>
    </source>
</evidence>
<protein>
    <recommendedName>
        <fullName evidence="3">NADH-ubiquinone oxidoreductase chain 4L</fullName>
    </recommendedName>
    <alternativeName>
        <fullName evidence="9">NADH dehydrogenase subunit 4L</fullName>
    </alternativeName>
</protein>
<keyword evidence="5" id="KW-1278">Translocase</keyword>
<dbReference type="InterPro" id="IPR039428">
    <property type="entry name" value="NUOK/Mnh_C1-like"/>
</dbReference>
<proteinExistence type="inferred from homology"/>
<keyword evidence="12" id="KW-0496">Mitochondrion</keyword>
<keyword evidence="6 11" id="KW-1133">Transmembrane helix</keyword>
<evidence type="ECO:0000256" key="4">
    <source>
        <dbReference type="ARBA" id="ARBA00022692"/>
    </source>
</evidence>
<dbReference type="AlphaFoldDB" id="A0A8T9VWS2"/>
<evidence type="ECO:0000256" key="7">
    <source>
        <dbReference type="ARBA" id="ARBA00023027"/>
    </source>
</evidence>
<evidence type="ECO:0000256" key="6">
    <source>
        <dbReference type="ARBA" id="ARBA00022989"/>
    </source>
</evidence>